<keyword evidence="6" id="KW-0564">Palmitate</keyword>
<proteinExistence type="inferred from homology"/>
<dbReference type="PANTHER" id="PTHR35789:SF1">
    <property type="entry name" value="SPORE GERMINATION PROTEIN B3"/>
    <property type="match status" value="1"/>
</dbReference>
<dbReference type="Gene3D" id="3.30.300.210">
    <property type="entry name" value="Nutrient germinant receptor protein C, domain 3"/>
    <property type="match status" value="1"/>
</dbReference>
<evidence type="ECO:0000256" key="4">
    <source>
        <dbReference type="ARBA" id="ARBA00022729"/>
    </source>
</evidence>
<protein>
    <submittedName>
        <fullName evidence="10">Spore germination protein KC</fullName>
    </submittedName>
</protein>
<keyword evidence="3" id="KW-0309">Germination</keyword>
<evidence type="ECO:0000259" key="9">
    <source>
        <dbReference type="Pfam" id="PF25198"/>
    </source>
</evidence>
<accession>A0A2V2YVG3</accession>
<dbReference type="GO" id="GO:0016020">
    <property type="term" value="C:membrane"/>
    <property type="evidence" value="ECO:0007669"/>
    <property type="project" value="UniProtKB-SubCell"/>
</dbReference>
<dbReference type="InterPro" id="IPR008844">
    <property type="entry name" value="Spore_GerAC-like"/>
</dbReference>
<comment type="caution">
    <text evidence="10">The sequence shown here is derived from an EMBL/GenBank/DDBJ whole genome shotgun (WGS) entry which is preliminary data.</text>
</comment>
<dbReference type="Proteomes" id="UP000246635">
    <property type="component" value="Unassembled WGS sequence"/>
</dbReference>
<keyword evidence="4" id="KW-0732">Signal</keyword>
<evidence type="ECO:0000256" key="1">
    <source>
        <dbReference type="ARBA" id="ARBA00004635"/>
    </source>
</evidence>
<sequence>MFRLIKMALALSLLIPLVGCWGRLELSDMAITMGLGIDLADGDKYIVSIQVVDAGEASAQKGSLGRSPVVLYSAKGKTIAEAMQRMTTSSPRTIFNSHLRVLIIGEKLARHGISEVLDFISRDRQFRTDFPVVIAKNDKAGNALKILTPIESIPAIQLMRALEYSEKHWAPTIAIHFDELIQGLIAKGRQPVVTGVVMIGSSEEGSRRSNLQTTSPKNRLRFTGLSVFHRDRLIGWLTEEESRGFNIAMGKAYKGTGNVECSDGNEVSLEVQESKSKLKSKLKGDNLVLGLDLKIEANVEEVACKLPMTKDETISDLEKRTEDTLKEIINKTLNRVQHDLKADIFGFGDEVHRKYPKYWKKLSNDWDTHFAELPPVELNIKVKIRLLGTVTNVLESEGSE</sequence>
<dbReference type="InterPro" id="IPR057336">
    <property type="entry name" value="GerAC_N"/>
</dbReference>
<evidence type="ECO:0000256" key="3">
    <source>
        <dbReference type="ARBA" id="ARBA00022544"/>
    </source>
</evidence>
<dbReference type="GO" id="GO:0009847">
    <property type="term" value="P:spore germination"/>
    <property type="evidence" value="ECO:0007669"/>
    <property type="project" value="InterPro"/>
</dbReference>
<dbReference type="EMBL" id="QGTQ01000012">
    <property type="protein sequence ID" value="PWW00769.1"/>
    <property type="molecule type" value="Genomic_DNA"/>
</dbReference>
<reference evidence="10 11" key="1">
    <citation type="submission" date="2018-05" db="EMBL/GenBank/DDBJ databases">
        <title>Genomic Encyclopedia of Type Strains, Phase III (KMG-III): the genomes of soil and plant-associated and newly described type strains.</title>
        <authorList>
            <person name="Whitman W."/>
        </authorList>
    </citation>
    <scope>NUCLEOTIDE SEQUENCE [LARGE SCALE GENOMIC DNA]</scope>
    <source>
        <strain evidence="10 11">CECT 5696</strain>
    </source>
</reference>
<dbReference type="NCBIfam" id="TIGR02887">
    <property type="entry name" value="spore_ger_x_C"/>
    <property type="match status" value="1"/>
</dbReference>
<keyword evidence="5" id="KW-0472">Membrane</keyword>
<dbReference type="AlphaFoldDB" id="A0A2V2YVG3"/>
<evidence type="ECO:0000259" key="8">
    <source>
        <dbReference type="Pfam" id="PF05504"/>
    </source>
</evidence>
<evidence type="ECO:0000313" key="10">
    <source>
        <dbReference type="EMBL" id="PWW00769.1"/>
    </source>
</evidence>
<evidence type="ECO:0000256" key="2">
    <source>
        <dbReference type="ARBA" id="ARBA00007886"/>
    </source>
</evidence>
<dbReference type="InterPro" id="IPR038501">
    <property type="entry name" value="Spore_GerAC_C_sf"/>
</dbReference>
<evidence type="ECO:0000313" key="11">
    <source>
        <dbReference type="Proteomes" id="UP000246635"/>
    </source>
</evidence>
<dbReference type="Pfam" id="PF25198">
    <property type="entry name" value="Spore_GerAC_N"/>
    <property type="match status" value="1"/>
</dbReference>
<dbReference type="PANTHER" id="PTHR35789">
    <property type="entry name" value="SPORE GERMINATION PROTEIN B3"/>
    <property type="match status" value="1"/>
</dbReference>
<evidence type="ECO:0000256" key="7">
    <source>
        <dbReference type="ARBA" id="ARBA00023288"/>
    </source>
</evidence>
<feature type="domain" description="Spore germination GerAC-like C-terminal" evidence="8">
    <location>
        <begin position="223"/>
        <end position="386"/>
    </location>
</feature>
<evidence type="ECO:0000256" key="6">
    <source>
        <dbReference type="ARBA" id="ARBA00023139"/>
    </source>
</evidence>
<evidence type="ECO:0000256" key="5">
    <source>
        <dbReference type="ARBA" id="ARBA00023136"/>
    </source>
</evidence>
<keyword evidence="11" id="KW-1185">Reference proteome</keyword>
<dbReference type="Pfam" id="PF05504">
    <property type="entry name" value="Spore_GerAC"/>
    <property type="match status" value="1"/>
</dbReference>
<organism evidence="10 11">
    <name type="scientific">Paenibacillus cellulosilyticus</name>
    <dbReference type="NCBI Taxonomy" id="375489"/>
    <lineage>
        <taxon>Bacteria</taxon>
        <taxon>Bacillati</taxon>
        <taxon>Bacillota</taxon>
        <taxon>Bacilli</taxon>
        <taxon>Bacillales</taxon>
        <taxon>Paenibacillaceae</taxon>
        <taxon>Paenibacillus</taxon>
    </lineage>
</organism>
<comment type="subcellular location">
    <subcellularLocation>
        <location evidence="1">Membrane</location>
        <topology evidence="1">Lipid-anchor</topology>
    </subcellularLocation>
</comment>
<keyword evidence="7" id="KW-0449">Lipoprotein</keyword>
<feature type="domain" description="Spore germination protein N-terminal" evidence="9">
    <location>
        <begin position="24"/>
        <end position="195"/>
    </location>
</feature>
<gene>
    <name evidence="10" type="ORF">DFQ01_112122</name>
</gene>
<comment type="similarity">
    <text evidence="2">Belongs to the GerABKC lipoprotein family.</text>
</comment>
<dbReference type="InterPro" id="IPR046953">
    <property type="entry name" value="Spore_GerAC-like_C"/>
</dbReference>
<name>A0A2V2YVG3_9BACL</name>